<reference evidence="10 11" key="1">
    <citation type="submission" date="2018-08" db="EMBL/GenBank/DDBJ databases">
        <title>Genomic investigation of the strawberry pathogen Phytophthora fragariae indicates pathogenicity is determined by transcriptional variation in three key races.</title>
        <authorList>
            <person name="Adams T.M."/>
            <person name="Armitage A.D."/>
            <person name="Sobczyk M.K."/>
            <person name="Bates H.J."/>
            <person name="Dunwell J.M."/>
            <person name="Nellist C.F."/>
            <person name="Harrison R.J."/>
        </authorList>
    </citation>
    <scope>NUCLEOTIDE SEQUENCE [LARGE SCALE GENOMIC DNA]</scope>
    <source>
        <strain evidence="10 11">SCRP333</strain>
    </source>
</reference>
<dbReference type="Gene3D" id="3.30.420.10">
    <property type="entry name" value="Ribonuclease H-like superfamily/Ribonuclease H"/>
    <property type="match status" value="1"/>
</dbReference>
<evidence type="ECO:0000313" key="10">
    <source>
        <dbReference type="EMBL" id="KAE9339858.1"/>
    </source>
</evidence>
<organism evidence="10 11">
    <name type="scientific">Phytophthora rubi</name>
    <dbReference type="NCBI Taxonomy" id="129364"/>
    <lineage>
        <taxon>Eukaryota</taxon>
        <taxon>Sar</taxon>
        <taxon>Stramenopiles</taxon>
        <taxon>Oomycota</taxon>
        <taxon>Peronosporomycetes</taxon>
        <taxon>Peronosporales</taxon>
        <taxon>Peronosporaceae</taxon>
        <taxon>Phytophthora</taxon>
    </lineage>
</organism>
<keyword evidence="1" id="KW-0808">Transferase</keyword>
<dbReference type="PANTHER" id="PTHR37984:SF5">
    <property type="entry name" value="PROTEIN NYNRIN-LIKE"/>
    <property type="match status" value="1"/>
</dbReference>
<accession>A0A6A4FIQ4</accession>
<dbReference type="GO" id="GO:0015074">
    <property type="term" value="P:DNA integration"/>
    <property type="evidence" value="ECO:0007669"/>
    <property type="project" value="InterPro"/>
</dbReference>
<evidence type="ECO:0000256" key="1">
    <source>
        <dbReference type="ARBA" id="ARBA00022679"/>
    </source>
</evidence>
<evidence type="ECO:0000256" key="6">
    <source>
        <dbReference type="ARBA" id="ARBA00022918"/>
    </source>
</evidence>
<evidence type="ECO:0000256" key="3">
    <source>
        <dbReference type="ARBA" id="ARBA00022722"/>
    </source>
</evidence>
<dbReference type="EMBL" id="QXFT01000601">
    <property type="protein sequence ID" value="KAE9339858.1"/>
    <property type="molecule type" value="Genomic_DNA"/>
</dbReference>
<dbReference type="InterPro" id="IPR000953">
    <property type="entry name" value="Chromo/chromo_shadow_dom"/>
</dbReference>
<dbReference type="SUPFAM" id="SSF54160">
    <property type="entry name" value="Chromo domain-like"/>
    <property type="match status" value="1"/>
</dbReference>
<dbReference type="InterPro" id="IPR001584">
    <property type="entry name" value="Integrase_cat-core"/>
</dbReference>
<evidence type="ECO:0000256" key="5">
    <source>
        <dbReference type="ARBA" id="ARBA00022801"/>
    </source>
</evidence>
<keyword evidence="6" id="KW-0695">RNA-directed DNA polymerase</keyword>
<dbReference type="GO" id="GO:0016787">
    <property type="term" value="F:hydrolase activity"/>
    <property type="evidence" value="ECO:0007669"/>
    <property type="project" value="UniProtKB-KW"/>
</dbReference>
<dbReference type="GO" id="GO:0003676">
    <property type="term" value="F:nucleic acid binding"/>
    <property type="evidence" value="ECO:0007669"/>
    <property type="project" value="InterPro"/>
</dbReference>
<dbReference type="PROSITE" id="PS50994">
    <property type="entry name" value="INTEGRASE"/>
    <property type="match status" value="1"/>
</dbReference>
<feature type="domain" description="Chromo" evidence="8">
    <location>
        <begin position="534"/>
        <end position="602"/>
    </location>
</feature>
<evidence type="ECO:0000313" key="11">
    <source>
        <dbReference type="Proteomes" id="UP000434957"/>
    </source>
</evidence>
<dbReference type="InterPro" id="IPR050951">
    <property type="entry name" value="Retrovirus_Pol_polyprotein"/>
</dbReference>
<feature type="domain" description="Integrase catalytic" evidence="9">
    <location>
        <begin position="228"/>
        <end position="399"/>
    </location>
</feature>
<evidence type="ECO:0008006" key="12">
    <source>
        <dbReference type="Google" id="ProtNLM"/>
    </source>
</evidence>
<keyword evidence="5" id="KW-0378">Hydrolase</keyword>
<evidence type="ECO:0000259" key="9">
    <source>
        <dbReference type="PROSITE" id="PS50994"/>
    </source>
</evidence>
<dbReference type="AlphaFoldDB" id="A0A6A4FIQ4"/>
<gene>
    <name evidence="10" type="ORF">PR003_g10805</name>
</gene>
<dbReference type="Pfam" id="PF17917">
    <property type="entry name" value="RT_RNaseH"/>
    <property type="match status" value="1"/>
</dbReference>
<evidence type="ECO:0000256" key="7">
    <source>
        <dbReference type="SAM" id="MobiDB-lite"/>
    </source>
</evidence>
<protein>
    <recommendedName>
        <fullName evidence="12">Integrase catalytic domain-containing protein</fullName>
    </recommendedName>
</protein>
<dbReference type="Pfam" id="PF00665">
    <property type="entry name" value="rve"/>
    <property type="match status" value="1"/>
</dbReference>
<name>A0A6A4FIQ4_9STRA</name>
<dbReference type="PROSITE" id="PS50013">
    <property type="entry name" value="CHROMO_2"/>
    <property type="match status" value="1"/>
</dbReference>
<evidence type="ECO:0000259" key="8">
    <source>
        <dbReference type="PROSITE" id="PS50013"/>
    </source>
</evidence>
<feature type="region of interest" description="Disordered" evidence="7">
    <location>
        <begin position="616"/>
        <end position="658"/>
    </location>
</feature>
<dbReference type="PANTHER" id="PTHR37984">
    <property type="entry name" value="PROTEIN CBG26694"/>
    <property type="match status" value="1"/>
</dbReference>
<dbReference type="Gene3D" id="2.40.50.40">
    <property type="match status" value="1"/>
</dbReference>
<keyword evidence="4" id="KW-0255">Endonuclease</keyword>
<dbReference type="InterPro" id="IPR036397">
    <property type="entry name" value="RNaseH_sf"/>
</dbReference>
<comment type="caution">
    <text evidence="10">The sequence shown here is derived from an EMBL/GenBank/DDBJ whole genome shotgun (WGS) entry which is preliminary data.</text>
</comment>
<dbReference type="SUPFAM" id="SSF56672">
    <property type="entry name" value="DNA/RNA polymerases"/>
    <property type="match status" value="1"/>
</dbReference>
<sequence length="658" mass="75360">MSGTFHGASRNWSVIEKEGYPIVRACSELDYLLIRDKGFKMFTDHRNLIYIFAPGSEIKKHIRGKLLRWSLKLNEYNYEIEHIAGEDNDRADMFSRWAGEKPAETHTSSMKRWNTTMSHQLRPLVDMEWPSIADIQAAQRGKVAPISHQPDDQDVYVDSCSRPWIPEKADDLLLRLMIVAHCGAQGHRGVNAMVQQLERFFDIPNVHIKSRAFCADCLLCRHVKGGNIVPRPYGELFRSKERNEGLHMDFLYIGNYDNSNDYILVLKDDYSHFCELVACKQADAATAAHAILEWNMRFGPPQVLISDTATHFKNELIAELTHRMQSRQSFTVAYCPWINGSVERINRDILQVFRVMILEFRLRQEQWVDLFPLVQANLNQTAVPSLANLSPIEVFTGLACPSPLQSIVVQTAKGSAQVVSIEDIPASTMVKVDALRQHLHRMHQKLEQAKSAQTRRNKRNQRSATPVNFHIGDFVLWSRIESRLKTNKLSVKWVGPYRVVGANPNSFTVEHLLTGATREVHDSRLKMYADSSFDVTEEVIEHITNQDVYLTVRNFVEHRPSLDHGYEVLVAWEGLEDIENSWEPIKQLHEDVRIKLQHYIDEVADDDLAAYMATLTPDNDAKPKPSTTPSILLSRPQTKKKRGSDTARGNKTRQRNYG</sequence>
<dbReference type="SUPFAM" id="SSF53098">
    <property type="entry name" value="Ribonuclease H-like"/>
    <property type="match status" value="1"/>
</dbReference>
<proteinExistence type="predicted"/>
<keyword evidence="11" id="KW-1185">Reference proteome</keyword>
<dbReference type="InterPro" id="IPR016197">
    <property type="entry name" value="Chromo-like_dom_sf"/>
</dbReference>
<dbReference type="InterPro" id="IPR043502">
    <property type="entry name" value="DNA/RNA_pol_sf"/>
</dbReference>
<dbReference type="Proteomes" id="UP000434957">
    <property type="component" value="Unassembled WGS sequence"/>
</dbReference>
<evidence type="ECO:0000256" key="4">
    <source>
        <dbReference type="ARBA" id="ARBA00022759"/>
    </source>
</evidence>
<dbReference type="InterPro" id="IPR041373">
    <property type="entry name" value="RT_RNaseH"/>
</dbReference>
<dbReference type="InterPro" id="IPR012337">
    <property type="entry name" value="RNaseH-like_sf"/>
</dbReference>
<keyword evidence="3" id="KW-0540">Nuclease</keyword>
<dbReference type="GO" id="GO:0004519">
    <property type="term" value="F:endonuclease activity"/>
    <property type="evidence" value="ECO:0007669"/>
    <property type="project" value="UniProtKB-KW"/>
</dbReference>
<keyword evidence="2" id="KW-0548">Nucleotidyltransferase</keyword>
<dbReference type="GO" id="GO:0003964">
    <property type="term" value="F:RNA-directed DNA polymerase activity"/>
    <property type="evidence" value="ECO:0007669"/>
    <property type="project" value="UniProtKB-KW"/>
</dbReference>
<evidence type="ECO:0000256" key="2">
    <source>
        <dbReference type="ARBA" id="ARBA00022695"/>
    </source>
</evidence>